<sequence length="59" mass="6274">MRVRNATWPQWTHDTALTLRQAAGGSFDLVCRGGGAGNVSQWTQNGTLSTSINSGVQIV</sequence>
<reference evidence="1 2" key="1">
    <citation type="journal article" date="2013" name="Genome Biol.">
        <title>Genome of Acanthamoeba castellanii highlights extensive lateral gene transfer and early evolution of tyrosine kinase signaling.</title>
        <authorList>
            <person name="Clarke M."/>
            <person name="Lohan A.J."/>
            <person name="Liu B."/>
            <person name="Lagkouvardos I."/>
            <person name="Roy S."/>
            <person name="Zafar N."/>
            <person name="Bertelli C."/>
            <person name="Schilde C."/>
            <person name="Kianianmomeni A."/>
            <person name="Burglin T.R."/>
            <person name="Frech C."/>
            <person name="Turcotte B."/>
            <person name="Kopec K.O."/>
            <person name="Synnott J.M."/>
            <person name="Choo C."/>
            <person name="Paponov I."/>
            <person name="Finkler A."/>
            <person name="Soon Heng Tan C."/>
            <person name="Hutchins A.P."/>
            <person name="Weinmeier T."/>
            <person name="Rattei T."/>
            <person name="Chu J.S."/>
            <person name="Gimenez G."/>
            <person name="Irimia M."/>
            <person name="Rigden D.J."/>
            <person name="Fitzpatrick D.A."/>
            <person name="Lorenzo-Morales J."/>
            <person name="Bateman A."/>
            <person name="Chiu C.H."/>
            <person name="Tang P."/>
            <person name="Hegemann P."/>
            <person name="Fromm H."/>
            <person name="Raoult D."/>
            <person name="Greub G."/>
            <person name="Miranda-Saavedra D."/>
            <person name="Chen N."/>
            <person name="Nash P."/>
            <person name="Ginger M.L."/>
            <person name="Horn M."/>
            <person name="Schaap P."/>
            <person name="Caler L."/>
            <person name="Loftus B."/>
        </authorList>
    </citation>
    <scope>NUCLEOTIDE SEQUENCE [LARGE SCALE GENOMIC DNA]</scope>
    <source>
        <strain evidence="1 2">Neff</strain>
    </source>
</reference>
<name>L8GFK6_ACACF</name>
<evidence type="ECO:0000313" key="2">
    <source>
        <dbReference type="Proteomes" id="UP000011083"/>
    </source>
</evidence>
<dbReference type="KEGG" id="acan:ACA1_256470"/>
<organism evidence="1 2">
    <name type="scientific">Acanthamoeba castellanii (strain ATCC 30010 / Neff)</name>
    <dbReference type="NCBI Taxonomy" id="1257118"/>
    <lineage>
        <taxon>Eukaryota</taxon>
        <taxon>Amoebozoa</taxon>
        <taxon>Discosea</taxon>
        <taxon>Longamoebia</taxon>
        <taxon>Centramoebida</taxon>
        <taxon>Acanthamoebidae</taxon>
        <taxon>Acanthamoeba</taxon>
    </lineage>
</organism>
<protein>
    <submittedName>
        <fullName evidence="1">Uncharacterized protein</fullName>
    </submittedName>
</protein>
<gene>
    <name evidence="1" type="ORF">ACA1_256470</name>
</gene>
<dbReference type="VEuPathDB" id="AmoebaDB:ACA1_256470"/>
<dbReference type="Proteomes" id="UP000011083">
    <property type="component" value="Unassembled WGS sequence"/>
</dbReference>
<evidence type="ECO:0000313" key="1">
    <source>
        <dbReference type="EMBL" id="ELR11508.1"/>
    </source>
</evidence>
<dbReference type="EMBL" id="KB008148">
    <property type="protein sequence ID" value="ELR11508.1"/>
    <property type="molecule type" value="Genomic_DNA"/>
</dbReference>
<proteinExistence type="predicted"/>
<dbReference type="RefSeq" id="XP_004333521.1">
    <property type="nucleotide sequence ID" value="XM_004333473.1"/>
</dbReference>
<dbReference type="AlphaFoldDB" id="L8GFK6"/>
<keyword evidence="2" id="KW-1185">Reference proteome</keyword>
<accession>L8GFK6</accession>
<dbReference type="GeneID" id="14912067"/>